<dbReference type="KEGG" id="chri:DK842_04500"/>
<dbReference type="KEGG" id="chrb:DK843_09965"/>
<reference evidence="2 4" key="1">
    <citation type="submission" date="2018-05" db="EMBL/GenBank/DDBJ databases">
        <title>Genome sequencing, assembly and analysis of the novel insecticidal bacterium, Chromobacterium phragmitis.</title>
        <authorList>
            <person name="Sparks M.E."/>
            <person name="Blackburn M.B."/>
            <person name="Gundersen-Rindal D.E."/>
        </authorList>
    </citation>
    <scope>NUCLEOTIDE SEQUENCE [LARGE SCALE GENOMIC DNA]</scope>
    <source>
        <strain evidence="2">IIBBL 274-1</strain>
    </source>
</reference>
<dbReference type="PROSITE" id="PS50844">
    <property type="entry name" value="AFP_LIKE"/>
    <property type="match status" value="1"/>
</dbReference>
<reference evidence="3 5" key="2">
    <citation type="submission" date="2024-05" db="EMBL/GenBank/DDBJ databases">
        <authorList>
            <person name="De Oliveira J.P."/>
            <person name="Noriler S.A."/>
            <person name="De Oliveira A.G."/>
            <person name="Sipoli D.S."/>
        </authorList>
    </citation>
    <scope>NUCLEOTIDE SEQUENCE [LARGE SCALE GENOMIC DNA]</scope>
    <source>
        <strain evidence="3 5">LABIM192</strain>
    </source>
</reference>
<dbReference type="Gene3D" id="3.20.20.70">
    <property type="entry name" value="Aldolase class I"/>
    <property type="match status" value="1"/>
</dbReference>
<proteinExistence type="predicted"/>
<dbReference type="InterPro" id="IPR057736">
    <property type="entry name" value="SAF_PseI/NeuA/NeuB"/>
</dbReference>
<evidence type="ECO:0000313" key="4">
    <source>
        <dbReference type="Proteomes" id="UP000252038"/>
    </source>
</evidence>
<dbReference type="EMBL" id="JBDXMI010000001">
    <property type="protein sequence ID" value="MEO9386138.1"/>
    <property type="molecule type" value="Genomic_DNA"/>
</dbReference>
<dbReference type="EMBL" id="CP029554">
    <property type="protein sequence ID" value="AXE34596.1"/>
    <property type="molecule type" value="Genomic_DNA"/>
</dbReference>
<accession>A0A344UH48</accession>
<dbReference type="SUPFAM" id="SSF51269">
    <property type="entry name" value="AFP III-like domain"/>
    <property type="match status" value="1"/>
</dbReference>
<organism evidence="2 4">
    <name type="scientific">Chromobacterium phragmitis</name>
    <dbReference type="NCBI Taxonomy" id="2202141"/>
    <lineage>
        <taxon>Bacteria</taxon>
        <taxon>Pseudomonadati</taxon>
        <taxon>Pseudomonadota</taxon>
        <taxon>Betaproteobacteria</taxon>
        <taxon>Neisseriales</taxon>
        <taxon>Chromobacteriaceae</taxon>
        <taxon>Chromobacterium</taxon>
    </lineage>
</organism>
<dbReference type="AlphaFoldDB" id="A0A344UH48"/>
<dbReference type="InterPro" id="IPR013974">
    <property type="entry name" value="SAF"/>
</dbReference>
<dbReference type="Gene3D" id="3.90.1210.10">
    <property type="entry name" value="Antifreeze-like/N-acetylneuraminic acid synthase C-terminal domain"/>
    <property type="match status" value="1"/>
</dbReference>
<dbReference type="InterPro" id="IPR006190">
    <property type="entry name" value="SAF_AFP_Neu5Ac"/>
</dbReference>
<evidence type="ECO:0000259" key="1">
    <source>
        <dbReference type="PROSITE" id="PS50844"/>
    </source>
</evidence>
<gene>
    <name evidence="3" type="ORF">ABI908_18740</name>
    <name evidence="2" type="ORF">DK843_09965</name>
</gene>
<dbReference type="InterPro" id="IPR013785">
    <property type="entry name" value="Aldolase_TIM"/>
</dbReference>
<protein>
    <submittedName>
        <fullName evidence="2 3">N-acetylneuraminate synthase</fullName>
    </submittedName>
</protein>
<evidence type="ECO:0000313" key="2">
    <source>
        <dbReference type="EMBL" id="AXE34596.1"/>
    </source>
</evidence>
<keyword evidence="5" id="KW-1185">Reference proteome</keyword>
<evidence type="ECO:0000313" key="5">
    <source>
        <dbReference type="Proteomes" id="UP001462502"/>
    </source>
</evidence>
<dbReference type="InterPro" id="IPR051690">
    <property type="entry name" value="PseI-like"/>
</dbReference>
<dbReference type="GO" id="GO:0016051">
    <property type="term" value="P:carbohydrate biosynthetic process"/>
    <property type="evidence" value="ECO:0007669"/>
    <property type="project" value="InterPro"/>
</dbReference>
<dbReference type="GO" id="GO:0047444">
    <property type="term" value="F:N-acylneuraminate-9-phosphate synthase activity"/>
    <property type="evidence" value="ECO:0007669"/>
    <property type="project" value="TreeGrafter"/>
</dbReference>
<dbReference type="PANTHER" id="PTHR42966:SF1">
    <property type="entry name" value="SIALIC ACID SYNTHASE"/>
    <property type="match status" value="1"/>
</dbReference>
<dbReference type="OrthoDB" id="9781701at2"/>
<dbReference type="InterPro" id="IPR013132">
    <property type="entry name" value="PseI/NeuA/B-like_N"/>
</dbReference>
<dbReference type="Pfam" id="PF03102">
    <property type="entry name" value="NeuB"/>
    <property type="match status" value="1"/>
</dbReference>
<dbReference type="PANTHER" id="PTHR42966">
    <property type="entry name" value="N-ACETYLNEURAMINATE SYNTHASE"/>
    <property type="match status" value="1"/>
</dbReference>
<dbReference type="InterPro" id="IPR036732">
    <property type="entry name" value="AFP_Neu5c_C_sf"/>
</dbReference>
<dbReference type="RefSeq" id="WP_114060284.1">
    <property type="nucleotide sequence ID" value="NZ_CP029495.1"/>
</dbReference>
<dbReference type="Proteomes" id="UP000252038">
    <property type="component" value="Chromosome"/>
</dbReference>
<sequence>MTVYFGKRAVGDGHPCFITYEAGPTHDSLASAKQLVKLAAEAGADAVKFQIFDADKLCADKQQLFSYEVLVDKASGRMETVEEPLYQILRRRCLEREEWRELKAYCDSLGLAFFSTVSFEEDIRLLEELGCASIKIASADVNHFPLLRQAARTGMCVQLDTGNATLGEIEAAVDVIRAEGNESIIIHQCPSGYPARLNSINLNIIATLKKMFPYPVAFSDHTPGWDMDVAALALGANLLEKTITMDRCTRSVEHVFSLEPQEMAAFIHAIRDVETALGSHRRILHPEEMEKRKRIRRSVFLAQPARAGQRLSELAVDFRRPGHGIGPDQYEGLRERVLARDLPAGHLLAWDDLQHG</sequence>
<dbReference type="Proteomes" id="UP001462502">
    <property type="component" value="Unassembled WGS sequence"/>
</dbReference>
<dbReference type="SUPFAM" id="SSF51569">
    <property type="entry name" value="Aldolase"/>
    <property type="match status" value="1"/>
</dbReference>
<feature type="domain" description="AFP-like" evidence="1">
    <location>
        <begin position="298"/>
        <end position="356"/>
    </location>
</feature>
<dbReference type="SMART" id="SM00858">
    <property type="entry name" value="SAF"/>
    <property type="match status" value="1"/>
</dbReference>
<dbReference type="Pfam" id="PF08666">
    <property type="entry name" value="SAF"/>
    <property type="match status" value="1"/>
</dbReference>
<dbReference type="CDD" id="cd11615">
    <property type="entry name" value="SAF_NeuB_like"/>
    <property type="match status" value="1"/>
</dbReference>
<name>A0A344UH48_9NEIS</name>
<evidence type="ECO:0000313" key="3">
    <source>
        <dbReference type="EMBL" id="MEO9386138.1"/>
    </source>
</evidence>